<keyword evidence="3" id="KW-1185">Reference proteome</keyword>
<keyword evidence="1" id="KW-0732">Signal</keyword>
<dbReference type="AlphaFoldDB" id="A0A926HRL0"/>
<accession>A0A926HRL0</accession>
<dbReference type="Proteomes" id="UP000651482">
    <property type="component" value="Unassembled WGS sequence"/>
</dbReference>
<proteinExistence type="predicted"/>
<evidence type="ECO:0000313" key="3">
    <source>
        <dbReference type="Proteomes" id="UP000651482"/>
    </source>
</evidence>
<name>A0A926HRL0_9FIRM</name>
<sequence>MRSRLWNRLLLLGCTICLCVLCPIACTSQNGQRAALFSFCSGTEFAETFDAANAACLVYRYTDETPLERNITDPETIQAVFDALSQITVEGEAELYMTDSDTTFLFQMKTGESYSVSFEGDNLLLDGERYRVSGDETLRKLAASLKRENR</sequence>
<evidence type="ECO:0000256" key="1">
    <source>
        <dbReference type="SAM" id="SignalP"/>
    </source>
</evidence>
<organism evidence="2 3">
    <name type="scientific">Yeguia hominis</name>
    <dbReference type="NCBI Taxonomy" id="2763662"/>
    <lineage>
        <taxon>Bacteria</taxon>
        <taxon>Bacillati</taxon>
        <taxon>Bacillota</taxon>
        <taxon>Clostridia</taxon>
        <taxon>Eubacteriales</taxon>
        <taxon>Yeguiaceae</taxon>
        <taxon>Yeguia</taxon>
    </lineage>
</organism>
<comment type="caution">
    <text evidence="2">The sequence shown here is derived from an EMBL/GenBank/DDBJ whole genome shotgun (WGS) entry which is preliminary data.</text>
</comment>
<dbReference type="RefSeq" id="WP_249319539.1">
    <property type="nucleotide sequence ID" value="NZ_JACRSN010000010.1"/>
</dbReference>
<reference evidence="2" key="1">
    <citation type="submission" date="2020-08" db="EMBL/GenBank/DDBJ databases">
        <title>Genome public.</title>
        <authorList>
            <person name="Liu C."/>
            <person name="Sun Q."/>
        </authorList>
    </citation>
    <scope>NUCLEOTIDE SEQUENCE</scope>
    <source>
        <strain evidence="2">NSJ-40</strain>
    </source>
</reference>
<protein>
    <submittedName>
        <fullName evidence="2">Uncharacterized protein</fullName>
    </submittedName>
</protein>
<gene>
    <name evidence="2" type="ORF">IAG03_07685</name>
</gene>
<feature type="signal peptide" evidence="1">
    <location>
        <begin position="1"/>
        <end position="25"/>
    </location>
</feature>
<dbReference type="EMBL" id="JACRSN010000010">
    <property type="protein sequence ID" value="MBC8533884.1"/>
    <property type="molecule type" value="Genomic_DNA"/>
</dbReference>
<evidence type="ECO:0000313" key="2">
    <source>
        <dbReference type="EMBL" id="MBC8533884.1"/>
    </source>
</evidence>
<feature type="chain" id="PRO_5038425132" evidence="1">
    <location>
        <begin position="26"/>
        <end position="150"/>
    </location>
</feature>